<dbReference type="eggNOG" id="KOG1386">
    <property type="taxonomic scope" value="Eukaryota"/>
</dbReference>
<dbReference type="InParanoid" id="F2TX48"/>
<dbReference type="KEGG" id="sre:PTSG_11626"/>
<dbReference type="GO" id="GO:0005524">
    <property type="term" value="F:ATP binding"/>
    <property type="evidence" value="ECO:0007669"/>
    <property type="project" value="UniProtKB-KW"/>
</dbReference>
<dbReference type="Pfam" id="PF01150">
    <property type="entry name" value="GDA1_CD39"/>
    <property type="match status" value="1"/>
</dbReference>
<keyword evidence="2" id="KW-0378">Hydrolase</keyword>
<dbReference type="RefSeq" id="XP_004998133.1">
    <property type="nucleotide sequence ID" value="XM_004998076.1"/>
</dbReference>
<evidence type="ECO:0000256" key="5">
    <source>
        <dbReference type="SAM" id="Phobius"/>
    </source>
</evidence>
<organism evidence="8">
    <name type="scientific">Salpingoeca rosetta (strain ATCC 50818 / BSB-021)</name>
    <dbReference type="NCBI Taxonomy" id="946362"/>
    <lineage>
        <taxon>Eukaryota</taxon>
        <taxon>Choanoflagellata</taxon>
        <taxon>Craspedida</taxon>
        <taxon>Salpingoecidae</taxon>
        <taxon>Salpingoeca</taxon>
    </lineage>
</organism>
<keyword evidence="4" id="KW-0067">ATP-binding</keyword>
<evidence type="ECO:0000256" key="1">
    <source>
        <dbReference type="ARBA" id="ARBA00009283"/>
    </source>
</evidence>
<evidence type="ECO:0000313" key="7">
    <source>
        <dbReference type="EMBL" id="EGD75957.1"/>
    </source>
</evidence>
<evidence type="ECO:0000256" key="6">
    <source>
        <dbReference type="SAM" id="SignalP"/>
    </source>
</evidence>
<keyword evidence="5" id="KW-1133">Transmembrane helix</keyword>
<comment type="similarity">
    <text evidence="1">Belongs to the GDA1/CD39 NTPase family.</text>
</comment>
<evidence type="ECO:0000256" key="2">
    <source>
        <dbReference type="ARBA" id="ARBA00022801"/>
    </source>
</evidence>
<keyword evidence="8" id="KW-1185">Reference proteome</keyword>
<evidence type="ECO:0000256" key="3">
    <source>
        <dbReference type="PIRSR" id="PIRSR600407-1"/>
    </source>
</evidence>
<keyword evidence="6" id="KW-0732">Signal</keyword>
<dbReference type="OMA" id="NELEIFM"/>
<name>F2TX48_SALR5</name>
<sequence length="547" mass="59507">MQVVVLVVMMVMVLEAPCATMAQQTGHAVCSVEDHLHHNHEVKCSYEHIERVRATNHMALVIDVGRAATTFHVLDIQTEGEHVSVTDLTVGDSGQVNTDLVFQMSITHFPESKYPAFVQCLLNVSQHIIKPKYHRHTTLFIHGTGGVRLLTQYRQDEFVEITRNVFSASDFIVRPQHIDVIQGGLEAVYTWISGNLDRRDASSAGVMDIGGASVQMAFDISETKLAGKPLFPDSFLFHTRLRGQHRRLFASSFNDVGLEAVRCRLAAFNSTTSPDSAGGGVDPCQSHHGQPVDFHACTQAIQRILNSSIIEIAHFRMCNVCEAYCYCSLSGVAQPRITSDLPFTFYGGLSQVTAAINWGPGVTLQSIQDHARRVCARETSPTPDAATGVRCSDFIYAYELLVTGFGFSASAGADVLFFRDIPSGWIRGSVFTAAQNSASSSVPYLNPAITAVTVLACLMVVVLGVTCVCIRKDEASPILPFMGNQKQNGHTLVDEARPLVVEGMSACSDTECDDDNDCDDDACDGDDDCDAECNTRDDSFSFPGTSA</sequence>
<feature type="transmembrane region" description="Helical" evidence="5">
    <location>
        <begin position="448"/>
        <end position="470"/>
    </location>
</feature>
<feature type="active site" description="Proton acceptor" evidence="3">
    <location>
        <position position="186"/>
    </location>
</feature>
<feature type="signal peptide" evidence="6">
    <location>
        <begin position="1"/>
        <end position="22"/>
    </location>
</feature>
<dbReference type="OrthoDB" id="6372431at2759"/>
<accession>F2TX48</accession>
<protein>
    <submittedName>
        <fullName evidence="7">Uncharacterized protein</fullName>
    </submittedName>
</protein>
<dbReference type="Proteomes" id="UP000007799">
    <property type="component" value="Unassembled WGS sequence"/>
</dbReference>
<keyword evidence="5" id="KW-0472">Membrane</keyword>
<dbReference type="AlphaFoldDB" id="F2TX48"/>
<dbReference type="EMBL" id="GL832956">
    <property type="protein sequence ID" value="EGD75957.1"/>
    <property type="molecule type" value="Genomic_DNA"/>
</dbReference>
<proteinExistence type="inferred from homology"/>
<dbReference type="PANTHER" id="PTHR11782">
    <property type="entry name" value="ADENOSINE/GUANOSINE DIPHOSPHATASE"/>
    <property type="match status" value="1"/>
</dbReference>
<keyword evidence="5" id="KW-0812">Transmembrane</keyword>
<gene>
    <name evidence="7" type="ORF">PTSG_11626</name>
</gene>
<evidence type="ECO:0000256" key="4">
    <source>
        <dbReference type="PIRSR" id="PIRSR600407-2"/>
    </source>
</evidence>
<feature type="chain" id="PRO_5003287041" evidence="6">
    <location>
        <begin position="23"/>
        <end position="547"/>
    </location>
</feature>
<dbReference type="GeneID" id="16078729"/>
<reference evidence="7" key="1">
    <citation type="submission" date="2009-08" db="EMBL/GenBank/DDBJ databases">
        <title>Annotation of Salpingoeca rosetta.</title>
        <authorList>
            <consortium name="The Broad Institute Genome Sequencing Platform"/>
            <person name="Russ C."/>
            <person name="Cuomo C."/>
            <person name="Burger G."/>
            <person name="Gray M.W."/>
            <person name="Holland P.W.H."/>
            <person name="King N."/>
            <person name="Lang F.B.F."/>
            <person name="Roger A.J."/>
            <person name="Ruiz-Trillo I."/>
            <person name="Young S.K."/>
            <person name="Zeng Q."/>
            <person name="Gargeya S."/>
            <person name="Alvarado L."/>
            <person name="Berlin A."/>
            <person name="Chapman S.B."/>
            <person name="Chen Z."/>
            <person name="Freedman E."/>
            <person name="Gellesch M."/>
            <person name="Goldberg J."/>
            <person name="Griggs A."/>
            <person name="Gujja S."/>
            <person name="Heilman E."/>
            <person name="Heiman D."/>
            <person name="Howarth C."/>
            <person name="Mehta T."/>
            <person name="Neiman D."/>
            <person name="Pearson M."/>
            <person name="Roberts A."/>
            <person name="Saif S."/>
            <person name="Shea T."/>
            <person name="Shenoy N."/>
            <person name="Sisk P."/>
            <person name="Stolte C."/>
            <person name="Sykes S."/>
            <person name="White J."/>
            <person name="Yandava C."/>
            <person name="Haas B."/>
            <person name="Nusbaum C."/>
            <person name="Birren B."/>
        </authorList>
    </citation>
    <scope>NUCLEOTIDE SEQUENCE [LARGE SCALE GENOMIC DNA]</scope>
    <source>
        <strain evidence="7">ATCC 50818</strain>
    </source>
</reference>
<keyword evidence="4" id="KW-0547">Nucleotide-binding</keyword>
<evidence type="ECO:0000313" key="8">
    <source>
        <dbReference type="Proteomes" id="UP000007799"/>
    </source>
</evidence>
<feature type="binding site" evidence="4">
    <location>
        <begin position="211"/>
        <end position="215"/>
    </location>
    <ligand>
        <name>ATP</name>
        <dbReference type="ChEBI" id="CHEBI:30616"/>
    </ligand>
</feature>
<dbReference type="PANTHER" id="PTHR11782:SF127">
    <property type="entry name" value="NTPASE, ISOFORM F"/>
    <property type="match status" value="1"/>
</dbReference>
<dbReference type="Gene3D" id="3.30.420.150">
    <property type="entry name" value="Exopolyphosphatase. Domain 2"/>
    <property type="match status" value="1"/>
</dbReference>
<dbReference type="Gene3D" id="3.30.420.40">
    <property type="match status" value="1"/>
</dbReference>
<dbReference type="GO" id="GO:0016787">
    <property type="term" value="F:hydrolase activity"/>
    <property type="evidence" value="ECO:0007669"/>
    <property type="project" value="UniProtKB-KW"/>
</dbReference>
<dbReference type="InterPro" id="IPR000407">
    <property type="entry name" value="GDA1_CD39_NTPase"/>
</dbReference>